<organism evidence="4 5">
    <name type="scientific">Nocardia higoensis</name>
    <dbReference type="NCBI Taxonomy" id="228599"/>
    <lineage>
        <taxon>Bacteria</taxon>
        <taxon>Bacillati</taxon>
        <taxon>Actinomycetota</taxon>
        <taxon>Actinomycetes</taxon>
        <taxon>Mycobacteriales</taxon>
        <taxon>Nocardiaceae</taxon>
        <taxon>Nocardia</taxon>
    </lineage>
</organism>
<dbReference type="Gene3D" id="3.30.300.30">
    <property type="match status" value="1"/>
</dbReference>
<dbReference type="Pfam" id="PF00501">
    <property type="entry name" value="AMP-binding"/>
    <property type="match status" value="1"/>
</dbReference>
<feature type="domain" description="AMP-binding enzyme C-terminal" evidence="3">
    <location>
        <begin position="406"/>
        <end position="484"/>
    </location>
</feature>
<dbReference type="InterPro" id="IPR000873">
    <property type="entry name" value="AMP-dep_synth/lig_dom"/>
</dbReference>
<dbReference type="PANTHER" id="PTHR43352">
    <property type="entry name" value="ACETYL-COA SYNTHETASE"/>
    <property type="match status" value="1"/>
</dbReference>
<dbReference type="InterPro" id="IPR011957">
    <property type="entry name" value="Benz_CoA_lig"/>
</dbReference>
<dbReference type="InterPro" id="IPR045851">
    <property type="entry name" value="AMP-bd_C_sf"/>
</dbReference>
<dbReference type="InterPro" id="IPR025110">
    <property type="entry name" value="AMP-bd_C"/>
</dbReference>
<evidence type="ECO:0000313" key="4">
    <source>
        <dbReference type="EMBL" id="MBF6354476.1"/>
    </source>
</evidence>
<evidence type="ECO:0000313" key="5">
    <source>
        <dbReference type="Proteomes" id="UP000707731"/>
    </source>
</evidence>
<keyword evidence="1 4" id="KW-0436">Ligase</keyword>
<gene>
    <name evidence="4" type="ORF">IU449_07960</name>
</gene>
<dbReference type="Pfam" id="PF13193">
    <property type="entry name" value="AMP-binding_C"/>
    <property type="match status" value="1"/>
</dbReference>
<dbReference type="InterPro" id="IPR042099">
    <property type="entry name" value="ANL_N_sf"/>
</dbReference>
<dbReference type="Proteomes" id="UP000707731">
    <property type="component" value="Unassembled WGS sequence"/>
</dbReference>
<feature type="domain" description="AMP-dependent synthetase/ligase" evidence="2">
    <location>
        <begin position="20"/>
        <end position="356"/>
    </location>
</feature>
<sequence length="500" mass="54714">MSAIAADPAPLVNVVDRVVAEGGERRPAIWTEDGPISYGSLLRMIRIVAWRLQTRGIRREHRIVVELDDSPELVAIILGAMRIGAIPVLINPWAQIAGYALEHSRAEIWVADGAPDMGAEWPVVSSAELVAEPADGLGTQITPITIEAEDVAFWLYSSGSTGRPKAVVHLHRDIAGSCNGYAGGVLDVRADDVLFSTAKMFHAYGLGGGLLFPLWHGASVMFLQGRPGPEGIVHTIERFRPTVLFSVPALYHAVLRHAEAVPVDVASLRLCVSAAEPLAAPIWHRWRDRFGLEILDGVGSTEMLHIYCSNRPGEIQPGSAGYAVPGYDIELRPHPGAPENAGELWVRGPSAFDHYWRNQDATRDAFCGNWFRTGDCFTIDNGRYRYMGRLDDLMKIGGQWVSAHLIESELLEHPTVAEAAVIAVATGTMNRIKAFVVPAEPKPGTDAAKLITELRRWCAQRLRPDQVPHYVELVGSLPKTPAGKVQRFVLRERANLSAAR</sequence>
<dbReference type="EMBL" id="JADLQN010000001">
    <property type="protein sequence ID" value="MBF6354476.1"/>
    <property type="molecule type" value="Genomic_DNA"/>
</dbReference>
<protein>
    <submittedName>
        <fullName evidence="4">Benzoate-CoA ligase family protein</fullName>
    </submittedName>
</protein>
<reference evidence="4 5" key="1">
    <citation type="submission" date="2020-10" db="EMBL/GenBank/DDBJ databases">
        <title>Identification of Nocardia species via Next-generation sequencing and recognition of intraspecies genetic diversity.</title>
        <authorList>
            <person name="Li P."/>
            <person name="Li P."/>
            <person name="Lu B."/>
        </authorList>
    </citation>
    <scope>NUCLEOTIDE SEQUENCE [LARGE SCALE GENOMIC DNA]</scope>
    <source>
        <strain evidence="4 5">BJ06-0143</strain>
    </source>
</reference>
<accession>A0ABS0D7W1</accession>
<dbReference type="NCBIfam" id="TIGR02262">
    <property type="entry name" value="benz_CoA_lig"/>
    <property type="match status" value="1"/>
</dbReference>
<dbReference type="Gene3D" id="3.40.50.12780">
    <property type="entry name" value="N-terminal domain of ligase-like"/>
    <property type="match status" value="1"/>
</dbReference>
<proteinExistence type="predicted"/>
<dbReference type="SUPFAM" id="SSF56801">
    <property type="entry name" value="Acetyl-CoA synthetase-like"/>
    <property type="match status" value="1"/>
</dbReference>
<dbReference type="PANTHER" id="PTHR43352:SF1">
    <property type="entry name" value="ANTHRANILATE--COA LIGASE"/>
    <property type="match status" value="1"/>
</dbReference>
<dbReference type="GO" id="GO:0016874">
    <property type="term" value="F:ligase activity"/>
    <property type="evidence" value="ECO:0007669"/>
    <property type="project" value="UniProtKB-KW"/>
</dbReference>
<evidence type="ECO:0000259" key="3">
    <source>
        <dbReference type="Pfam" id="PF13193"/>
    </source>
</evidence>
<evidence type="ECO:0000259" key="2">
    <source>
        <dbReference type="Pfam" id="PF00501"/>
    </source>
</evidence>
<keyword evidence="5" id="KW-1185">Reference proteome</keyword>
<comment type="caution">
    <text evidence="4">The sequence shown here is derived from an EMBL/GenBank/DDBJ whole genome shotgun (WGS) entry which is preliminary data.</text>
</comment>
<dbReference type="RefSeq" id="WP_195001236.1">
    <property type="nucleotide sequence ID" value="NZ_JADLQN010000001.1"/>
</dbReference>
<name>A0ABS0D7W1_9NOCA</name>
<evidence type="ECO:0000256" key="1">
    <source>
        <dbReference type="ARBA" id="ARBA00022598"/>
    </source>
</evidence>